<dbReference type="SMART" id="SM00408">
    <property type="entry name" value="IGc2"/>
    <property type="match status" value="10"/>
</dbReference>
<dbReference type="InterPro" id="IPR007110">
    <property type="entry name" value="Ig-like_dom"/>
</dbReference>
<feature type="region of interest" description="Disordered" evidence="5">
    <location>
        <begin position="709"/>
        <end position="808"/>
    </location>
</feature>
<dbReference type="PANTHER" id="PTHR10075">
    <property type="entry name" value="BASIGIN RELATED"/>
    <property type="match status" value="1"/>
</dbReference>
<feature type="region of interest" description="Disordered" evidence="5">
    <location>
        <begin position="4120"/>
        <end position="4171"/>
    </location>
</feature>
<dbReference type="Pfam" id="PF07679">
    <property type="entry name" value="I-set"/>
    <property type="match status" value="11"/>
</dbReference>
<feature type="region of interest" description="Disordered" evidence="5">
    <location>
        <begin position="4390"/>
        <end position="4416"/>
    </location>
</feature>
<dbReference type="SMART" id="SM00409">
    <property type="entry name" value="IG"/>
    <property type="match status" value="11"/>
</dbReference>
<feature type="domain" description="Ig-like" evidence="6">
    <location>
        <begin position="2866"/>
        <end position="2950"/>
    </location>
</feature>
<dbReference type="GO" id="GO:0030424">
    <property type="term" value="C:axon"/>
    <property type="evidence" value="ECO:0007669"/>
    <property type="project" value="TreeGrafter"/>
</dbReference>
<evidence type="ECO:0000256" key="4">
    <source>
        <dbReference type="ARBA" id="ARBA00023319"/>
    </source>
</evidence>
<feature type="domain" description="Ig-like" evidence="6">
    <location>
        <begin position="1172"/>
        <end position="1260"/>
    </location>
</feature>
<dbReference type="InterPro" id="IPR036179">
    <property type="entry name" value="Ig-like_dom_sf"/>
</dbReference>
<dbReference type="FunFam" id="2.60.40.10:FF:000032">
    <property type="entry name" value="palladin isoform X1"/>
    <property type="match status" value="1"/>
</dbReference>
<dbReference type="Gene3D" id="2.60.40.10">
    <property type="entry name" value="Immunoglobulins"/>
    <property type="match status" value="11"/>
</dbReference>
<organism evidence="7 8">
    <name type="scientific">Bugula neritina</name>
    <name type="common">Brown bryozoan</name>
    <name type="synonym">Sertularia neritina</name>
    <dbReference type="NCBI Taxonomy" id="10212"/>
    <lineage>
        <taxon>Eukaryota</taxon>
        <taxon>Metazoa</taxon>
        <taxon>Spiralia</taxon>
        <taxon>Lophotrochozoa</taxon>
        <taxon>Bryozoa</taxon>
        <taxon>Gymnolaemata</taxon>
        <taxon>Cheilostomatida</taxon>
        <taxon>Flustrina</taxon>
        <taxon>Buguloidea</taxon>
        <taxon>Bugulidae</taxon>
        <taxon>Bugula</taxon>
    </lineage>
</organism>
<dbReference type="GO" id="GO:0098632">
    <property type="term" value="F:cell-cell adhesion mediator activity"/>
    <property type="evidence" value="ECO:0007669"/>
    <property type="project" value="TreeGrafter"/>
</dbReference>
<feature type="region of interest" description="Disordered" evidence="5">
    <location>
        <begin position="4020"/>
        <end position="4084"/>
    </location>
</feature>
<reference evidence="7" key="1">
    <citation type="submission" date="2020-06" db="EMBL/GenBank/DDBJ databases">
        <title>Draft genome of Bugula neritina, a colonial animal packing powerful symbionts and potential medicines.</title>
        <authorList>
            <person name="Rayko M."/>
        </authorList>
    </citation>
    <scope>NUCLEOTIDE SEQUENCE [LARGE SCALE GENOMIC DNA]</scope>
    <source>
        <strain evidence="7">Kwan_BN1</strain>
    </source>
</reference>
<dbReference type="GO" id="GO:0060298">
    <property type="term" value="P:positive regulation of sarcomere organization"/>
    <property type="evidence" value="ECO:0007669"/>
    <property type="project" value="UniProtKB-ARBA"/>
</dbReference>
<feature type="region of interest" description="Disordered" evidence="5">
    <location>
        <begin position="2255"/>
        <end position="2323"/>
    </location>
</feature>
<feature type="compositionally biased region" description="Polar residues" evidence="5">
    <location>
        <begin position="4120"/>
        <end position="4132"/>
    </location>
</feature>
<dbReference type="SUPFAM" id="SSF48726">
    <property type="entry name" value="Immunoglobulin"/>
    <property type="match status" value="11"/>
</dbReference>
<feature type="compositionally biased region" description="Basic and acidic residues" evidence="5">
    <location>
        <begin position="100"/>
        <end position="109"/>
    </location>
</feature>
<feature type="compositionally biased region" description="Polar residues" evidence="5">
    <location>
        <begin position="787"/>
        <end position="797"/>
    </location>
</feature>
<accession>A0A7J7KRA0</accession>
<dbReference type="GO" id="GO:0007411">
    <property type="term" value="P:axon guidance"/>
    <property type="evidence" value="ECO:0007669"/>
    <property type="project" value="TreeGrafter"/>
</dbReference>
<name>A0A7J7KRA0_BUGNE</name>
<feature type="compositionally biased region" description="Basic and acidic residues" evidence="5">
    <location>
        <begin position="2268"/>
        <end position="2278"/>
    </location>
</feature>
<feature type="domain" description="Ig-like" evidence="6">
    <location>
        <begin position="832"/>
        <end position="921"/>
    </location>
</feature>
<dbReference type="GO" id="GO:0007156">
    <property type="term" value="P:homophilic cell adhesion via plasma membrane adhesion molecules"/>
    <property type="evidence" value="ECO:0007669"/>
    <property type="project" value="TreeGrafter"/>
</dbReference>
<dbReference type="EMBL" id="VXIV02000120">
    <property type="protein sequence ID" value="KAF6040613.1"/>
    <property type="molecule type" value="Genomic_DNA"/>
</dbReference>
<evidence type="ECO:0000313" key="8">
    <source>
        <dbReference type="Proteomes" id="UP000593567"/>
    </source>
</evidence>
<gene>
    <name evidence="7" type="ORF">EB796_001079</name>
</gene>
<protein>
    <recommendedName>
        <fullName evidence="6">Ig-like domain-containing protein</fullName>
    </recommendedName>
</protein>
<dbReference type="CDD" id="cd00096">
    <property type="entry name" value="Ig"/>
    <property type="match status" value="1"/>
</dbReference>
<feature type="domain" description="Ig-like" evidence="6">
    <location>
        <begin position="1473"/>
        <end position="1561"/>
    </location>
</feature>
<feature type="compositionally biased region" description="Basic and acidic residues" evidence="5">
    <location>
        <begin position="2170"/>
        <end position="2180"/>
    </location>
</feature>
<evidence type="ECO:0000256" key="2">
    <source>
        <dbReference type="ARBA" id="ARBA00022490"/>
    </source>
</evidence>
<dbReference type="Proteomes" id="UP000593567">
    <property type="component" value="Unassembled WGS sequence"/>
</dbReference>
<keyword evidence="4" id="KW-0393">Immunoglobulin domain</keyword>
<feature type="domain" description="Ig-like" evidence="6">
    <location>
        <begin position="1382"/>
        <end position="1450"/>
    </location>
</feature>
<feature type="compositionally biased region" description="Polar residues" evidence="5">
    <location>
        <begin position="2085"/>
        <end position="2097"/>
    </location>
</feature>
<feature type="domain" description="Ig-like" evidence="6">
    <location>
        <begin position="1274"/>
        <end position="1364"/>
    </location>
</feature>
<feature type="domain" description="Ig-like" evidence="6">
    <location>
        <begin position="1798"/>
        <end position="1890"/>
    </location>
</feature>
<dbReference type="InterPro" id="IPR003599">
    <property type="entry name" value="Ig_sub"/>
</dbReference>
<feature type="compositionally biased region" description="Polar residues" evidence="5">
    <location>
        <begin position="24"/>
        <end position="34"/>
    </location>
</feature>
<feature type="region of interest" description="Disordered" evidence="5">
    <location>
        <begin position="3431"/>
        <end position="3461"/>
    </location>
</feature>
<feature type="region of interest" description="Disordered" evidence="5">
    <location>
        <begin position="2373"/>
        <end position="2503"/>
    </location>
</feature>
<feature type="compositionally biased region" description="Polar residues" evidence="5">
    <location>
        <begin position="110"/>
        <end position="120"/>
    </location>
</feature>
<dbReference type="GO" id="GO:0070593">
    <property type="term" value="P:dendrite self-avoidance"/>
    <property type="evidence" value="ECO:0007669"/>
    <property type="project" value="TreeGrafter"/>
</dbReference>
<dbReference type="InterPro" id="IPR003598">
    <property type="entry name" value="Ig_sub2"/>
</dbReference>
<keyword evidence="3" id="KW-1015">Disulfide bond</keyword>
<dbReference type="FunFam" id="2.60.40.10:FF:000107">
    <property type="entry name" value="Myosin, light chain kinase a"/>
    <property type="match status" value="5"/>
</dbReference>
<feature type="compositionally biased region" description="Basic and acidic residues" evidence="5">
    <location>
        <begin position="2397"/>
        <end position="2407"/>
    </location>
</feature>
<dbReference type="OrthoDB" id="6154562at2759"/>
<evidence type="ECO:0000256" key="1">
    <source>
        <dbReference type="ARBA" id="ARBA00004496"/>
    </source>
</evidence>
<proteinExistence type="predicted"/>
<feature type="region of interest" description="Disordered" evidence="5">
    <location>
        <begin position="93"/>
        <end position="120"/>
    </location>
</feature>
<evidence type="ECO:0000259" key="6">
    <source>
        <dbReference type="PROSITE" id="PS50835"/>
    </source>
</evidence>
<feature type="compositionally biased region" description="Polar residues" evidence="5">
    <location>
        <begin position="4390"/>
        <end position="4405"/>
    </location>
</feature>
<dbReference type="InterPro" id="IPR013783">
    <property type="entry name" value="Ig-like_fold"/>
</dbReference>
<keyword evidence="8" id="KW-1185">Reference proteome</keyword>
<dbReference type="PANTHER" id="PTHR10075:SF14">
    <property type="entry name" value="CELL ADHESION MOLECULE DSCAM2-RELATED"/>
    <property type="match status" value="1"/>
</dbReference>
<evidence type="ECO:0000256" key="3">
    <source>
        <dbReference type="ARBA" id="ARBA00023157"/>
    </source>
</evidence>
<comment type="subcellular location">
    <subcellularLocation>
        <location evidence="1">Cytoplasm</location>
    </subcellularLocation>
</comment>
<feature type="compositionally biased region" description="Low complexity" evidence="5">
    <location>
        <begin position="2183"/>
        <end position="2196"/>
    </location>
</feature>
<feature type="compositionally biased region" description="Basic and acidic residues" evidence="5">
    <location>
        <begin position="764"/>
        <end position="773"/>
    </location>
</feature>
<keyword evidence="2" id="KW-0963">Cytoplasm</keyword>
<feature type="compositionally biased region" description="Polar residues" evidence="5">
    <location>
        <begin position="723"/>
        <end position="741"/>
    </location>
</feature>
<dbReference type="InterPro" id="IPR013098">
    <property type="entry name" value="Ig_I-set"/>
</dbReference>
<dbReference type="FunFam" id="2.60.40.10:FF:000425">
    <property type="entry name" value="Myosin light chain kinase"/>
    <property type="match status" value="3"/>
</dbReference>
<feature type="domain" description="Ig-like" evidence="6">
    <location>
        <begin position="1577"/>
        <end position="1666"/>
    </location>
</feature>
<evidence type="ECO:0000313" key="7">
    <source>
        <dbReference type="EMBL" id="KAF6040613.1"/>
    </source>
</evidence>
<feature type="compositionally biased region" description="Polar residues" evidence="5">
    <location>
        <begin position="2107"/>
        <end position="2116"/>
    </location>
</feature>
<feature type="domain" description="Ig-like" evidence="6">
    <location>
        <begin position="2988"/>
        <end position="3079"/>
    </location>
</feature>
<dbReference type="GO" id="GO:0045989">
    <property type="term" value="P:positive regulation of striated muscle contraction"/>
    <property type="evidence" value="ECO:0007669"/>
    <property type="project" value="UniProtKB-ARBA"/>
</dbReference>
<dbReference type="GO" id="GO:0005737">
    <property type="term" value="C:cytoplasm"/>
    <property type="evidence" value="ECO:0007669"/>
    <property type="project" value="UniProtKB-SubCell"/>
</dbReference>
<dbReference type="PROSITE" id="PS50835">
    <property type="entry name" value="IG_LIKE"/>
    <property type="match status" value="9"/>
</dbReference>
<feature type="region of interest" description="Disordered" evidence="5">
    <location>
        <begin position="1"/>
        <end position="80"/>
    </location>
</feature>
<feature type="region of interest" description="Disordered" evidence="5">
    <location>
        <begin position="2520"/>
        <end position="2547"/>
    </location>
</feature>
<feature type="region of interest" description="Disordered" evidence="5">
    <location>
        <begin position="2070"/>
        <end position="2227"/>
    </location>
</feature>
<feature type="region of interest" description="Disordered" evidence="5">
    <location>
        <begin position="1135"/>
        <end position="1166"/>
    </location>
</feature>
<comment type="caution">
    <text evidence="7">The sequence shown here is derived from an EMBL/GenBank/DDBJ whole genome shotgun (WGS) entry which is preliminary data.</text>
</comment>
<dbReference type="GO" id="GO:0005886">
    <property type="term" value="C:plasma membrane"/>
    <property type="evidence" value="ECO:0007669"/>
    <property type="project" value="TreeGrafter"/>
</dbReference>
<evidence type="ECO:0000256" key="5">
    <source>
        <dbReference type="SAM" id="MobiDB-lite"/>
    </source>
</evidence>
<sequence length="4931" mass="551023">MRERHSSQVELDLSVPRPYELTKPSVQRTRSEPQLNYPMSRKPISQPTYTDIHRQSSRTDVTQTTHEARDQLISKQNLQPKYEPIEFEVQLPRQHLAQTHSEKRVEELHQSVSHTNQSYKSQANSNLDELYFRIPRNVSSQVPSDQKPDQLDECFPERHTTEVKIPEKHASKLNYKPQSRFEPVSLDVHLPEQQLAKFDYKSQPSFEPVEFDVKLPDEHTSKVKYTSKPGFSPVEMNVQLPKKHTAKFNYKSRPGFEPVEMDVKLPQRHISKVDYNSEPEFEPVEMDVKLPQRHISKVDYTSEPEFEPVEMDVKLPQRHISKVDYNSEPEFEPVEMDVKLPQRHISKVDYNSEPEFEPVEMDVKLPQRHISKVDYTSEPEFEPVEMDVKLPQRHISKVDYNSEPEFEPVEMDVKLPQRHISKVDYNSEPEFEPVEMDVKLPQRHISKVDYTSEPEFEPVEMDVKLPQRHISKVGYTSEPEFEPVEMDVKLPQRHISKVDYNSEPEFEPVEMDVKLPQRHISKVDYNSEPEFEPVEMDVKLPKSHTTKLKYKSQPGFKPVEIDVEMPKQHTTKLDYKSEPGFEPIEMDVELPKKHTTKLKYQSEPVFQPVEMDVTLPRSHTSTVKYKSQPDFAPVDMDIAMPQQHVTRVNYSQQPGFQPVDLDVKLPKQHQTQIQFDSKPGFERVELDIEVPNQQDTHVTHERVKMSTVVCDSQPLERKGPVSQPVNADITQSKPASNQPDQPMSGLPPIPKPKVGGPTPQQIRPESETPERYRTTQHIPHSRPPVRRSTSTDQNDSGIDQGDSGRDEPTFKVLPAAETVVEDLFSSSKPKAPYFTQKPSAAGVKEGHPVRFECVLQPVGDPNMIVEWYCNGELVKVGHRFYVRHDWSYVSLEILYCYPEDVGEYVCVAKNRVGQAETIPVTLNVRARRAVNLDTQFPEGMEGVHKLQELEEHWSSITMFDIEAIKDAPKEHCAPYIDVKPQPVEVEEGDCAKFIARVSGYPRPKITWKINDSVVVTSSRFKTHYDGHCYHLEIPKVREYDQGTVTIHAVNSLGQADSTTQLVVHPTEDFRLKLHHQDVVDTYEVQRRKLLELRTLQPEIKVPATTVIQIERAVQERQLAVHESPKIPETQLRKVEKPLETQPKPEVVEETKPLLKSAPKTPPKPKHPIAQAPQFTKPLSPVKADEGQPVTLTVEFEGFPSPQISWYRESFEIRPSNDFQITIDIGKSTLHLPEVFPEDQGMYMVKAYNQYGMSQCKAMLVVVPDVNKQPQESIPTFTSKLSDVTGVVGEPLSLTVQLKEPPTPTYRVEWFRNTKKLDISPRYKFISEKHILTLLIYELVPDDAGLYEVRVTNSAGTNRSTANITVQKPRTPLPTPPSMESAPELLQPLKPDSVEEGKPVTLQCTIKGAPVVTWLANGQMIKQSKYFNMKTDGDKHTLTIAEAFPEDDGEYRVVPVSTEKTPLAEVPKEVGAPPKFIQPITSIDSCEGEKVTFEAVITGTPAPQVKWFRENEELTASLDFQITQEEDIHRLAIPEVFPEDSGLFMCRATNSYGIAECTAELYIEAPKPETVEKEVKMPSFEKPLAPTTTILRGETAHLSVDVEAYPPARHTWFFNGKHIRTTHKYIIIEEERRITLKVVNAQPEDGGEYTIKLDNEYGDVSCTTTLIIQPTQKEVQLPKVPHIVDVTPTNVTESHLTTLDVPIKFIKTLSPELFEIELERKPDTVQWFVNKMEIQPSPRYEVRNVDNKSHLLVHNLTPADSGVYSVEVTVGDQRFVSTCQLYIEDDVPLDRPEEQTLLPRFVEKLQDIEVDDGEEIAIQVKVIGQPVPELSWYLDDENIDNNEDVVITYDRQTGFCKLIFVDIMPEDAGIYTCIASNPVGEAKTECELKVRPAVVTTDITQLTSAKPGKTENVQTSTIVIQQTPSEMTTSVKQVTTTMYQESQDSTDISQVVESSVVPELAKPRPSKLNELPCEPVPTLTVDDSVDIALSLSTQLLGAEDHISYESHPDNEIAAEEAIVPQRKLVQKSPIASDEHEVSPIAGYSKQTNSLDTIVINVGKESLQKSSIINKPVSQDNSLTPKEALPSASNLEISQNSRLANEPEKQQSTEDVTPTLEVSTVLPEEKPESKVEVGTLASVEPLEELVPSAQEPEKQQPTEDVTPTPEISAVLPEEKPESKVEVDTLSSVEPLEESVSLVKEPVKQQLSEDVAPIPEMSMVLPEEKPESKVEIETLPSVEPLEESVSLVKEPVKQQLSEDVAPIPEMSMVLPEEKPESKVEIETLPSVEPLEELVPSAQEPEKQQPAEDVTPTPEMSAVLPEEKPESKVEVEILSSVELLEESVSLVKEPVKQQLSEMLHQFLKCLWLEPLEELVPSAQEPEKQQSVEDVAPTPEVSTVLPEEKPESKVEVETLPSGETLEESVSLVKEPVKQQLSEDVAPTPEVSTVLPEKKPESNVEVETIPSVETLEESVSLVKEPVKQQLSEDVAPTPEMSMVLPEKKPESKVEVETLPSVEPLEELIPSAQEPEKQQSVEDVAPTPEVSTVLPEEKPESKVDVEILPSVEPFDKLRILSPEITEDLESTCSLEIVLEHDAGFKVFNEQYTQSMSFEVENFQPSPCIVQSQNMVDIEEQMSAEFRSLSTDRTSLIDDKEASPEKLTFDVTLQDEPISTTIASSFEDAIIDIPQLSSISQSLSSIEKEAELLVHEVIPAALATLGSCLLEDDFHDSLVTQDYSTYSLLQTDSEHERYTSEHIITLSEEMHFEDIENSTIGKRDSTDGSFEIVEVLSDDEAFEIVDAPNLSSSTYEITDSQDEPTCFKTQDMATSTMLHDVPKAESIQRMPDSSVSEVVGEHQYIVEFEDEFMNLSPPRIIEPLQPAAVLEGENATFTCTITGEPTPDVHWFVNDRELCNTDRIFIDFENGVCTMQITHVTSQDEAVYVLEASNKVGKATVSANLVILSPDTIVESSTTTITRRQQDFVISGDQRTEMAPIFVQPLPGSVEVEENSTVKLPCKVTGVPMPTLQWYHNEVLLQPRPNINITIDQQSGESFLEIIQVSKAETGLYQVVAKNSSGFSTSTCIITLKSAKTKQTVTEKFSTTVRGDETVTTKTVTTTVDGVTETQTMVTSSKDKPDGYVQDECEDDTPIPKEILKEEASLYIQVECRQKHVTQEPVEQIPKIVESTAPTLQIEEIQTGTEELEAITTENLMTSVSEVTVLQTEKSSQPQTEQSTVVTELTQTVAPTTQVEEISVVPDSRLTALQADEVVLEEPVPKKQEQSTPMTELMEPVIETEEQITVTDISEAKVLESDKVPLEQSVQQVELQNTQPTDLQTSTVEVEEIPAVTDNKSTELQADEVVFEESVPKKQEQATPMTELMEPVVETEQITVTDISEAKVLESDKVPLEQSVQEVELQNTQPTDLQTSTVEVEEIPAVTDSKPTASQAHEVVFEESVPKKREQSTPMTELMEPVVETEEHITVTDISEAKVLESDKVPLEQSVKNVELQNTQPTDLQTSTVEVEEIPAVTDSKPTASQADEVVFEESVPKKQEQSTPMTELMEPVVETEEQITVTDISEAKVLESDKVALEQSVQEVELQNTQPTDLQTSTVEVEEIPAVTDSKPTASQADEVVFEESVPKKQEQSTPMTELMEPVVETEEQITVTDISEAKVLESDKVPLEQSVQQVELQNTQLTDLQTSTVEVEEIPAVTDSKPTASQADEVVFEESVPKKQEQSTPMTELMEPVVETEEQLMVTNVSEATIVESDKVALEQSVQEVELQNTQPTDLQTSTVEVEEVPAVTDSKPTASQADKVVFEESVPKKQEQSTPMTELMEPVVETEEQITVTDISEAKVLESEKVPLEQSVQELQPQNTQPTELHSTTAEVEEIPAVTDSKPTASQADEVVFEESVPKKQEQSTPMTELMEPVVETEEQITKSVQELQPQKTQPTELHSTTAEVEKIPAVTDSKPTASQADEVVFEASVPKKQEQSTPMTELMEPVVETEEQITVTDISEAKVLESDKVPLEQSVQELQPQKTQPTELHSTTAEVEKIPAVTDSKPTASQADEVVLEETVPKTQEQATPMTELMEPVVETEEQLTVTNVSEATIVESDKVPLEQSVQNVELQNTQPTDLQTSTVEVEEVPAVTDSKPTASQADEVVFEESVPKKQEQSTPMTELMEPVVKTEEQLMVTNVSEATIVESDKVALEQSVQEVELQNTQPTDLQTSTVEVKEIPAVTDSKPTASQADEVVLEETVPKTQEHATPMTELMEPVVETEEQLTVTNVSEATLVESDKVALEQSVQEVELQNTQPTDLQTSTVEVEKIPAVTDSKPTALQADEIMLEESVPKKQEQSTSMTELMEPVVETGEQLTVTDLSEATILENDKVPLEQSVQELQPQNTQPTELHSTTAEVEEVPAVTDSKPTASLADEVVLEKTVPKTQEQATPMTELMEPVVETEEQLTVTNVSEATILESDKVPLEQSVQNVELQNTQPTDLQTSTVEVEEIPAVTDSKPTASQADEVVLEETVSKKQEQATPMTELMEPVVETEEQITVTDISEATILKSDKVLLEQSVMEVQLQDTQPSDLQSSTTEVEEISAVTNSKLTETKPSVDEAEDVQIEQSHFDIQEQKTEPLEVSFPAVDVEHNTEILESSQPTVKAVEVLLEKPSKEDQMQNVSVTELCVPVNVLEEQPKVSSEDKPTLGLTEGLPMEDSVQDILIQNALTKESDISFEEVGDSSEPLTMQIHNVSVQHTPENLTELDIQVNISQGLDKVKSPMSPVDESMVVPEEKSVIAFKSEETLSTSTSIEQSFPDVSVDQTLDLKSSEIVVTDSEESSISSVSHAVVTPKTEDVSYTTEQTSLPPLFTTPLHEEGAPVCSPVFIQPLESVEEALPLQLTEQLSNVSVDTEIKPVSSEEVREELVVLELQADLKWAKC</sequence>
<feature type="compositionally biased region" description="Polar residues" evidence="5">
    <location>
        <begin position="4021"/>
        <end position="4041"/>
    </location>
</feature>